<evidence type="ECO:0000313" key="2">
    <source>
        <dbReference type="EMBL" id="MFC6644291.1"/>
    </source>
</evidence>
<dbReference type="Pfam" id="PF01052">
    <property type="entry name" value="FliMN_C"/>
    <property type="match status" value="1"/>
</dbReference>
<feature type="domain" description="Flagellar motor switch protein FliN-like C-terminal" evidence="1">
    <location>
        <begin position="26"/>
        <end position="94"/>
    </location>
</feature>
<gene>
    <name evidence="2" type="ORF">ACFQBQ_01525</name>
</gene>
<dbReference type="InterPro" id="IPR036429">
    <property type="entry name" value="SpoA-like_sf"/>
</dbReference>
<dbReference type="Proteomes" id="UP001596391">
    <property type="component" value="Unassembled WGS sequence"/>
</dbReference>
<dbReference type="RefSeq" id="WP_263372228.1">
    <property type="nucleotide sequence ID" value="NZ_JAGSYD010000004.1"/>
</dbReference>
<keyword evidence="2" id="KW-0282">Flagellum</keyword>
<dbReference type="InterPro" id="IPR001543">
    <property type="entry name" value="FliN-like_C"/>
</dbReference>
<protein>
    <submittedName>
        <fullName evidence="2">FliM/FliN family flagellar motor C-terminal domain-containing protein</fullName>
    </submittedName>
</protein>
<evidence type="ECO:0000313" key="3">
    <source>
        <dbReference type="Proteomes" id="UP001596391"/>
    </source>
</evidence>
<accession>A0ABW1Z6K3</accession>
<dbReference type="Gene3D" id="2.30.330.10">
    <property type="entry name" value="SpoA-like"/>
    <property type="match status" value="1"/>
</dbReference>
<dbReference type="SUPFAM" id="SSF101801">
    <property type="entry name" value="Surface presentation of antigens (SPOA)"/>
    <property type="match status" value="1"/>
</dbReference>
<reference evidence="3" key="1">
    <citation type="journal article" date="2019" name="Int. J. Syst. Evol. Microbiol.">
        <title>The Global Catalogue of Microorganisms (GCM) 10K type strain sequencing project: providing services to taxonomists for standard genome sequencing and annotation.</title>
        <authorList>
            <consortium name="The Broad Institute Genomics Platform"/>
            <consortium name="The Broad Institute Genome Sequencing Center for Infectious Disease"/>
            <person name="Wu L."/>
            <person name="Ma J."/>
        </authorList>
    </citation>
    <scope>NUCLEOTIDE SEQUENCE [LARGE SCALE GENOMIC DNA]</scope>
    <source>
        <strain evidence="3">CGMCC 1.16026</strain>
    </source>
</reference>
<sequence>MSESLDAKAPELSTESFEANEQWPVLQNLHVPLSVRVPLRTLSLKELRALQPGDILSSEWMASEEVPMFAGTVPLSWCEFAVVEGLMAARLTRIG</sequence>
<keyword evidence="2" id="KW-0966">Cell projection</keyword>
<name>A0ABW1Z6K3_9BACT</name>
<keyword evidence="3" id="KW-1185">Reference proteome</keyword>
<comment type="caution">
    <text evidence="2">The sequence shown here is derived from an EMBL/GenBank/DDBJ whole genome shotgun (WGS) entry which is preliminary data.</text>
</comment>
<dbReference type="EMBL" id="JBHSWI010000001">
    <property type="protein sequence ID" value="MFC6644291.1"/>
    <property type="molecule type" value="Genomic_DNA"/>
</dbReference>
<keyword evidence="2" id="KW-0969">Cilium</keyword>
<proteinExistence type="predicted"/>
<evidence type="ECO:0000259" key="1">
    <source>
        <dbReference type="Pfam" id="PF01052"/>
    </source>
</evidence>
<organism evidence="2 3">
    <name type="scientific">Granulicella cerasi</name>
    <dbReference type="NCBI Taxonomy" id="741063"/>
    <lineage>
        <taxon>Bacteria</taxon>
        <taxon>Pseudomonadati</taxon>
        <taxon>Acidobacteriota</taxon>
        <taxon>Terriglobia</taxon>
        <taxon>Terriglobales</taxon>
        <taxon>Acidobacteriaceae</taxon>
        <taxon>Granulicella</taxon>
    </lineage>
</organism>